<dbReference type="OMA" id="THPYYIE"/>
<dbReference type="GeneID" id="5033747"/>
<evidence type="ECO:0000313" key="2">
    <source>
        <dbReference type="EMBL" id="CAK80565.1"/>
    </source>
</evidence>
<dbReference type="RefSeq" id="XP_001447962.1">
    <property type="nucleotide sequence ID" value="XM_001447925.1"/>
</dbReference>
<organism evidence="2 3">
    <name type="scientific">Paramecium tetraurelia</name>
    <dbReference type="NCBI Taxonomy" id="5888"/>
    <lineage>
        <taxon>Eukaryota</taxon>
        <taxon>Sar</taxon>
        <taxon>Alveolata</taxon>
        <taxon>Ciliophora</taxon>
        <taxon>Intramacronucleata</taxon>
        <taxon>Oligohymenophorea</taxon>
        <taxon>Peniculida</taxon>
        <taxon>Parameciidae</taxon>
        <taxon>Paramecium</taxon>
    </lineage>
</organism>
<accession>A0DBZ8</accession>
<keyword evidence="3" id="KW-1185">Reference proteome</keyword>
<dbReference type="EMBL" id="CT868374">
    <property type="protein sequence ID" value="CAK80565.1"/>
    <property type="molecule type" value="Genomic_DNA"/>
</dbReference>
<protein>
    <submittedName>
        <fullName evidence="2">Uncharacterized protein</fullName>
    </submittedName>
</protein>
<feature type="chain" id="PRO_5002624003" evidence="1">
    <location>
        <begin position="24"/>
        <end position="373"/>
    </location>
</feature>
<dbReference type="HOGENOM" id="CLU_038320_1_0_1"/>
<feature type="signal peptide" evidence="1">
    <location>
        <begin position="1"/>
        <end position="23"/>
    </location>
</feature>
<evidence type="ECO:0000256" key="1">
    <source>
        <dbReference type="SAM" id="SignalP"/>
    </source>
</evidence>
<gene>
    <name evidence="2" type="ORF">GSPATT00015442001</name>
</gene>
<keyword evidence="1" id="KW-0732">Signal</keyword>
<evidence type="ECO:0000313" key="3">
    <source>
        <dbReference type="Proteomes" id="UP000000600"/>
    </source>
</evidence>
<dbReference type="AlphaFoldDB" id="A0DBZ8"/>
<dbReference type="Proteomes" id="UP000000600">
    <property type="component" value="Unassembled WGS sequence"/>
</dbReference>
<name>A0DBZ8_PARTE</name>
<sequence>MYKYYFLTFLLFWLGSTAPPGQTACSAANFPTEALCKAAGYCKWTTQCDPYTVAADCYRINEIGACRPSGVYSGTCAPIASLNVQYENVCTTPTSNNKVDYNYVRFPISTTGLATHSLTGITVADLQTKTPKSDYLYQVFTVNLQLATNSQLNSILDLYVAYQPELIKTTTHPYYIEKALFQTIQNIRDDTTMTPALKGATLTKFWQLADIFLQRVRTFSKHYQTNYYILNFAQTTFSRLYLTVNGQEHTTTLSWLSYTKNGYVQVISYPAVQFGIAAATAFSDVYYVKIIDDAATPAAFTGLSLTVTYIYSGTTFSITTNNKLVKITDKAAGTYVEDATMIAYDSTKSDTGSKKLAYALSGGSEYIFYIKGI</sequence>
<dbReference type="InParanoid" id="A0DBZ8"/>
<dbReference type="KEGG" id="ptm:GSPATT00015442001"/>
<proteinExistence type="predicted"/>
<dbReference type="OrthoDB" id="291113at2759"/>
<reference evidence="2 3" key="1">
    <citation type="journal article" date="2006" name="Nature">
        <title>Global trends of whole-genome duplications revealed by the ciliate Paramecium tetraurelia.</title>
        <authorList>
            <consortium name="Genoscope"/>
            <person name="Aury J.-M."/>
            <person name="Jaillon O."/>
            <person name="Duret L."/>
            <person name="Noel B."/>
            <person name="Jubin C."/>
            <person name="Porcel B.M."/>
            <person name="Segurens B."/>
            <person name="Daubin V."/>
            <person name="Anthouard V."/>
            <person name="Aiach N."/>
            <person name="Arnaiz O."/>
            <person name="Billaut A."/>
            <person name="Beisson J."/>
            <person name="Blanc I."/>
            <person name="Bouhouche K."/>
            <person name="Camara F."/>
            <person name="Duharcourt S."/>
            <person name="Guigo R."/>
            <person name="Gogendeau D."/>
            <person name="Katinka M."/>
            <person name="Keller A.-M."/>
            <person name="Kissmehl R."/>
            <person name="Klotz C."/>
            <person name="Koll F."/>
            <person name="Le Moue A."/>
            <person name="Lepere C."/>
            <person name="Malinsky S."/>
            <person name="Nowacki M."/>
            <person name="Nowak J.K."/>
            <person name="Plattner H."/>
            <person name="Poulain J."/>
            <person name="Ruiz F."/>
            <person name="Serrano V."/>
            <person name="Zagulski M."/>
            <person name="Dessen P."/>
            <person name="Betermier M."/>
            <person name="Weissenbach J."/>
            <person name="Scarpelli C."/>
            <person name="Schachter V."/>
            <person name="Sperling L."/>
            <person name="Meyer E."/>
            <person name="Cohen J."/>
            <person name="Wincker P."/>
        </authorList>
    </citation>
    <scope>NUCLEOTIDE SEQUENCE [LARGE SCALE GENOMIC DNA]</scope>
    <source>
        <strain evidence="2 3">Stock d4-2</strain>
    </source>
</reference>